<name>A0AA38IBQ9_9CUCU</name>
<accession>A0AA38IBQ9</accession>
<dbReference type="AlphaFoldDB" id="A0AA38IBQ9"/>
<sequence>MRVYRDDGTWYTPHLDDDAFGWNFNDINIHEDVYSDMKFSVENPQSVDLPGERKRLTTQDIDMQTPRKSQIINLINPCTFESRALLSVVNQSLLTTLDPSMIRTDHFVQSSAYKMYTGDSDGLIVEEIDNYNRCKNHNFSLLMDMVLSENKCDVKAISFDKYGESNGDEVDSGNNFRSEWDNRKMQRVYSLNHDCDMISDQIVKLSSETRVSLKTMSELRAVFEEENKRVDQLIQDAQYIGKELRETKFLDDLTHLLTGQLEKVVLKEASFRIFLRPDEDEEMNLII</sequence>
<evidence type="ECO:0000313" key="1">
    <source>
        <dbReference type="EMBL" id="KAJ3653342.1"/>
    </source>
</evidence>
<evidence type="ECO:0000313" key="2">
    <source>
        <dbReference type="Proteomes" id="UP001168821"/>
    </source>
</evidence>
<dbReference type="Proteomes" id="UP001168821">
    <property type="component" value="Unassembled WGS sequence"/>
</dbReference>
<proteinExistence type="predicted"/>
<dbReference type="EMBL" id="JALNTZ010000004">
    <property type="protein sequence ID" value="KAJ3653342.1"/>
    <property type="molecule type" value="Genomic_DNA"/>
</dbReference>
<protein>
    <submittedName>
        <fullName evidence="1">Uncharacterized protein</fullName>
    </submittedName>
</protein>
<comment type="caution">
    <text evidence="1">The sequence shown here is derived from an EMBL/GenBank/DDBJ whole genome shotgun (WGS) entry which is preliminary data.</text>
</comment>
<keyword evidence="2" id="KW-1185">Reference proteome</keyword>
<gene>
    <name evidence="1" type="ORF">Zmor_012599</name>
</gene>
<reference evidence="1" key="1">
    <citation type="journal article" date="2023" name="G3 (Bethesda)">
        <title>Whole genome assemblies of Zophobas morio and Tenebrio molitor.</title>
        <authorList>
            <person name="Kaur S."/>
            <person name="Stinson S.A."/>
            <person name="diCenzo G.C."/>
        </authorList>
    </citation>
    <scope>NUCLEOTIDE SEQUENCE</scope>
    <source>
        <strain evidence="1">QUZm001</strain>
    </source>
</reference>
<organism evidence="1 2">
    <name type="scientific">Zophobas morio</name>
    <dbReference type="NCBI Taxonomy" id="2755281"/>
    <lineage>
        <taxon>Eukaryota</taxon>
        <taxon>Metazoa</taxon>
        <taxon>Ecdysozoa</taxon>
        <taxon>Arthropoda</taxon>
        <taxon>Hexapoda</taxon>
        <taxon>Insecta</taxon>
        <taxon>Pterygota</taxon>
        <taxon>Neoptera</taxon>
        <taxon>Endopterygota</taxon>
        <taxon>Coleoptera</taxon>
        <taxon>Polyphaga</taxon>
        <taxon>Cucujiformia</taxon>
        <taxon>Tenebrionidae</taxon>
        <taxon>Zophobas</taxon>
    </lineage>
</organism>